<evidence type="ECO:0000256" key="2">
    <source>
        <dbReference type="SAM" id="MobiDB-lite"/>
    </source>
</evidence>
<dbReference type="InterPro" id="IPR019384">
    <property type="entry name" value="FHIP"/>
</dbReference>
<evidence type="ECO:0000256" key="1">
    <source>
        <dbReference type="ARBA" id="ARBA00024336"/>
    </source>
</evidence>
<feature type="domain" description="FHF complex subunit HOOK-interacting protein C-terminal" evidence="3">
    <location>
        <begin position="843"/>
        <end position="903"/>
    </location>
</feature>
<dbReference type="Pfam" id="PF19314">
    <property type="entry name" value="DUF5917"/>
    <property type="match status" value="1"/>
</dbReference>
<dbReference type="OrthoDB" id="6287422at2759"/>
<dbReference type="Pfam" id="PF10257">
    <property type="entry name" value="RAI16-like"/>
    <property type="match status" value="1"/>
</dbReference>
<gene>
    <name evidence="4" type="primary">Fam160a2</name>
    <name evidence="4" type="ORF">TNIN_152481</name>
</gene>
<reference evidence="4" key="1">
    <citation type="submission" date="2020-08" db="EMBL/GenBank/DDBJ databases">
        <title>Multicomponent nature underlies the extraordinary mechanical properties of spider dragline silk.</title>
        <authorList>
            <person name="Kono N."/>
            <person name="Nakamura H."/>
            <person name="Mori M."/>
            <person name="Yoshida Y."/>
            <person name="Ohtoshi R."/>
            <person name="Malay A.D."/>
            <person name="Moran D.A.P."/>
            <person name="Tomita M."/>
            <person name="Numata K."/>
            <person name="Arakawa K."/>
        </authorList>
    </citation>
    <scope>NUCLEOTIDE SEQUENCE</scope>
</reference>
<protein>
    <submittedName>
        <fullName evidence="4">FTS and Hook-interacting protein</fullName>
    </submittedName>
</protein>
<dbReference type="PANTHER" id="PTHR21705:SF11">
    <property type="entry name" value="FHIP FAMILY PROTEIN CG3558"/>
    <property type="match status" value="1"/>
</dbReference>
<dbReference type="EMBL" id="BMAV01008789">
    <property type="protein sequence ID" value="GFY52644.1"/>
    <property type="molecule type" value="Genomic_DNA"/>
</dbReference>
<dbReference type="PANTHER" id="PTHR21705">
    <property type="entry name" value="RAI16 PROTEIN-RELATED"/>
    <property type="match status" value="1"/>
</dbReference>
<dbReference type="AlphaFoldDB" id="A0A8X6XG81"/>
<comment type="caution">
    <text evidence="4">The sequence shown here is derived from an EMBL/GenBank/DDBJ whole genome shotgun (WGS) entry which is preliminary data.</text>
</comment>
<feature type="compositionally biased region" description="Low complexity" evidence="2">
    <location>
        <begin position="815"/>
        <end position="836"/>
    </location>
</feature>
<dbReference type="Proteomes" id="UP000886998">
    <property type="component" value="Unassembled WGS sequence"/>
</dbReference>
<sequence length="1056" mass="117997">MSWMFKRDSPLRSSLRKYSFTLPPKLPEGACLEVFRTHWQQAYSIIEKNGSWQQSLVTADDVTGVINNLDQMITLLLQEAQQSTACLTNGNAQADPEPTGPLLSYLLMEGCLDKLFSWSVRTGEFVNILKLEQLKFYEILVTNCHQDLLFHKPIVRPLLRLLASCGDCAPVEVEKRLIILLNTLCVCLTQFPDLLQVFFGASSDHGSTRSEKRDMFLIFSLLIPFVHREGAIGQQARDALLLCMALSRRNESIGVYIAEHSNFCPVLATGLSGLYSLLPRKLPNVAEDWHQFTPEDISEMPELAMFLNSLEFCNAVIQVAHPLVQEQLMEYLYQGFLVPVLGPALHQNTVEEIVATTAYLELFLRTITEPILQQMFLKFILTSTYDTHRVLNSLIDRLGAQSRLCLVTMALFRCMLDLNCEDVLFELVFRYLIPCTHVMVSQRSRVRDMDLYNHAAEKFLSLIPSSSVLQSNDYSSSMTSSQSTPLSTVPGFDSLQSLPPISRGGSLRIKRHQRSPSTTSLAFGELDRLHSKNAMNGSEWYVNLYDIHPSSYMEYLKDAHRNVKACTLACRCWSAAYDGLDPPPNAVIASESKEADIFNNPNTSDKLKLANDTTVNNEQNKQSNDASLLQKTSNSNPENSVLELSLENLAVLQDSFKQIQHIRSGTIESVTDKDSIIIKSHNKHNEFISSDILQQIVNAEDEKVFWSLVCSTDTPSFTGSLDDSLQTIDGYFNDLEVNVVLEDKMQVGYSDIMDSKDECSNADSGVFESRDSCISEKDSDVAPLTLLSAKSSEHKDSLYISIPSCPSKSDLKPCSSSISETSTKSSNSPASPGSWESFGTPNIGPFLSIILTRLEMMMQNDVYTNLHLTGIISRLACYPQPLLRSFLLNPSLVFQPTVRSLFQHSKSGNLLVINGTATKTSATAGVLIHKGTTSDLIILSVIIKQGNNCDSGVGEPRRRSLTSFLFRKSSFLRNRDHGFSKEPMLESISDGQGYRYVSKPTPYSLEGEMESVKAKNAIFCAVILEEFLKELAAIAQEHSIIHLNPDFWDDIDSPWE</sequence>
<dbReference type="Pfam" id="PF19311">
    <property type="entry name" value="KELAA"/>
    <property type="match status" value="1"/>
</dbReference>
<comment type="similarity">
    <text evidence="1">Belongs to the FHIP family.</text>
</comment>
<feature type="region of interest" description="Disordered" evidence="2">
    <location>
        <begin position="808"/>
        <end position="836"/>
    </location>
</feature>
<proteinExistence type="inferred from homology"/>
<keyword evidence="5" id="KW-1185">Reference proteome</keyword>
<accession>A0A8X6XG81</accession>
<organism evidence="4 5">
    <name type="scientific">Trichonephila inaurata madagascariensis</name>
    <dbReference type="NCBI Taxonomy" id="2747483"/>
    <lineage>
        <taxon>Eukaryota</taxon>
        <taxon>Metazoa</taxon>
        <taxon>Ecdysozoa</taxon>
        <taxon>Arthropoda</taxon>
        <taxon>Chelicerata</taxon>
        <taxon>Arachnida</taxon>
        <taxon>Araneae</taxon>
        <taxon>Araneomorphae</taxon>
        <taxon>Entelegynae</taxon>
        <taxon>Araneoidea</taxon>
        <taxon>Nephilidae</taxon>
        <taxon>Trichonephila</taxon>
        <taxon>Trichonephila inaurata</taxon>
    </lineage>
</organism>
<evidence type="ECO:0000259" key="3">
    <source>
        <dbReference type="Pfam" id="PF19314"/>
    </source>
</evidence>
<evidence type="ECO:0000313" key="5">
    <source>
        <dbReference type="Proteomes" id="UP000886998"/>
    </source>
</evidence>
<name>A0A8X6XG81_9ARAC</name>
<dbReference type="InterPro" id="IPR045669">
    <property type="entry name" value="FHIP_C"/>
</dbReference>
<dbReference type="InterPro" id="IPR045668">
    <property type="entry name" value="FHIP_KELAA_motif"/>
</dbReference>
<evidence type="ECO:0000313" key="4">
    <source>
        <dbReference type="EMBL" id="GFY52644.1"/>
    </source>
</evidence>